<protein>
    <submittedName>
        <fullName evidence="1">Uncharacterized protein</fullName>
    </submittedName>
</protein>
<keyword evidence="2" id="KW-1185">Reference proteome</keyword>
<dbReference type="EMBL" id="LN719213">
    <property type="protein sequence ID" value="CEP07358.1"/>
    <property type="molecule type" value="Genomic_DNA"/>
</dbReference>
<organism evidence="1 2">
    <name type="scientific">Parasitella parasitica</name>
    <dbReference type="NCBI Taxonomy" id="35722"/>
    <lineage>
        <taxon>Eukaryota</taxon>
        <taxon>Fungi</taxon>
        <taxon>Fungi incertae sedis</taxon>
        <taxon>Mucoromycota</taxon>
        <taxon>Mucoromycotina</taxon>
        <taxon>Mucoromycetes</taxon>
        <taxon>Mucorales</taxon>
        <taxon>Mucorineae</taxon>
        <taxon>Mucoraceae</taxon>
        <taxon>Parasitella</taxon>
    </lineage>
</organism>
<dbReference type="AlphaFoldDB" id="A0A0B7MW61"/>
<proteinExistence type="predicted"/>
<reference evidence="1 2" key="1">
    <citation type="submission" date="2014-09" db="EMBL/GenBank/DDBJ databases">
        <authorList>
            <person name="Ellenberger Sabrina"/>
        </authorList>
    </citation>
    <scope>NUCLEOTIDE SEQUENCE [LARGE SCALE GENOMIC DNA]</scope>
    <source>
        <strain evidence="1 2">CBS 412.66</strain>
    </source>
</reference>
<sequence>MDYSYKLKHGNPSLEYFSDHPIIEWSFTDFARSFDDGKIKPTKFTKIKNTYISNIKDIQKLNVPDFVKKEVRRLLSLIESPEEESPRFSVNITAHDSNVYNASVSGTLNFNQQSAEKAQQQKDVESVLPSLVGYPKSEITFTSSNATVAARLSFKGLSIQNLVHMSTITSKCL</sequence>
<accession>A0A0B7MW61</accession>
<gene>
    <name evidence="1" type="primary">PARPA_00645.1 scaffold 1011</name>
</gene>
<evidence type="ECO:0000313" key="2">
    <source>
        <dbReference type="Proteomes" id="UP000054107"/>
    </source>
</evidence>
<evidence type="ECO:0000313" key="1">
    <source>
        <dbReference type="EMBL" id="CEP07358.1"/>
    </source>
</evidence>
<name>A0A0B7MW61_9FUNG</name>
<dbReference type="Proteomes" id="UP000054107">
    <property type="component" value="Unassembled WGS sequence"/>
</dbReference>